<name>A0A2P2QUR9_RHIMU</name>
<sequence length="127" mass="14628">MNTKEEEQVTPTGAPSSRKITIQSYPRAKQRKLRGTKIKLAQIPDKPPEPESRTEIVRPLFGLAAALASRSFEVWNLVHYFRGYSWLVFFSRAKHCPKSKTLLFDCYPVLVSAACCCFFKAILFWER</sequence>
<feature type="compositionally biased region" description="Polar residues" evidence="1">
    <location>
        <begin position="8"/>
        <end position="24"/>
    </location>
</feature>
<evidence type="ECO:0000313" key="3">
    <source>
        <dbReference type="EMBL" id="MBX70631.1"/>
    </source>
</evidence>
<dbReference type="EMBL" id="GGEC01090147">
    <property type="protein sequence ID" value="MBX70631.1"/>
    <property type="molecule type" value="Transcribed_RNA"/>
</dbReference>
<keyword evidence="2" id="KW-1133">Transmembrane helix</keyword>
<proteinExistence type="predicted"/>
<keyword evidence="2" id="KW-0812">Transmembrane</keyword>
<dbReference type="AlphaFoldDB" id="A0A2P2QUR9"/>
<accession>A0A2P2QUR9</accession>
<organism evidence="3">
    <name type="scientific">Rhizophora mucronata</name>
    <name type="common">Asiatic mangrove</name>
    <dbReference type="NCBI Taxonomy" id="61149"/>
    <lineage>
        <taxon>Eukaryota</taxon>
        <taxon>Viridiplantae</taxon>
        <taxon>Streptophyta</taxon>
        <taxon>Embryophyta</taxon>
        <taxon>Tracheophyta</taxon>
        <taxon>Spermatophyta</taxon>
        <taxon>Magnoliopsida</taxon>
        <taxon>eudicotyledons</taxon>
        <taxon>Gunneridae</taxon>
        <taxon>Pentapetalae</taxon>
        <taxon>rosids</taxon>
        <taxon>fabids</taxon>
        <taxon>Malpighiales</taxon>
        <taxon>Rhizophoraceae</taxon>
        <taxon>Rhizophora</taxon>
    </lineage>
</organism>
<evidence type="ECO:0000256" key="2">
    <source>
        <dbReference type="SAM" id="Phobius"/>
    </source>
</evidence>
<feature type="transmembrane region" description="Helical" evidence="2">
    <location>
        <begin position="102"/>
        <end position="125"/>
    </location>
</feature>
<reference evidence="3" key="1">
    <citation type="submission" date="2018-02" db="EMBL/GenBank/DDBJ databases">
        <title>Rhizophora mucronata_Transcriptome.</title>
        <authorList>
            <person name="Meera S.P."/>
            <person name="Sreeshan A."/>
            <person name="Augustine A."/>
        </authorList>
    </citation>
    <scope>NUCLEOTIDE SEQUENCE</scope>
    <source>
        <tissue evidence="3">Leaf</tissue>
    </source>
</reference>
<evidence type="ECO:0000256" key="1">
    <source>
        <dbReference type="SAM" id="MobiDB-lite"/>
    </source>
</evidence>
<protein>
    <submittedName>
        <fullName evidence="3">Uncharacterized protein</fullName>
    </submittedName>
</protein>
<keyword evidence="2" id="KW-0472">Membrane</keyword>
<feature type="region of interest" description="Disordered" evidence="1">
    <location>
        <begin position="1"/>
        <end position="29"/>
    </location>
</feature>